<comment type="caution">
    <text evidence="1">The sequence shown here is derived from an EMBL/GenBank/DDBJ whole genome shotgun (WGS) entry which is preliminary data.</text>
</comment>
<evidence type="ECO:0000313" key="1">
    <source>
        <dbReference type="EMBL" id="PZQ50560.1"/>
    </source>
</evidence>
<gene>
    <name evidence="1" type="ORF">DI555_22805</name>
</gene>
<dbReference type="AlphaFoldDB" id="A0A2W5QGG7"/>
<dbReference type="EMBL" id="QFPX01000037">
    <property type="protein sequence ID" value="PZQ50560.1"/>
    <property type="molecule type" value="Genomic_DNA"/>
</dbReference>
<sequence length="227" mass="24908">MSSLSDAVAASGFASRVIHDSQLADLLGGSNARRYGLVNRALADRSLIRLRRGAYVLAEAMRSGDLHPFSIAQGLLPGSYVSFESALSRHGWIPEAVFMTSSVVPTRKTIEIPTAQFGTFTFHPLAINRYQFLTGIDRAAAGGSIAFVARPLRALMDIVALRKIEWPGLGWVTDGMRIGEENLSRLSRADFDRLRPVYKHKAANAFLKEMEAAVMDLKRDRCTGSKP</sequence>
<name>A0A2W5QGG7_9SPHN</name>
<evidence type="ECO:0008006" key="3">
    <source>
        <dbReference type="Google" id="ProtNLM"/>
    </source>
</evidence>
<protein>
    <recommendedName>
        <fullName evidence="3">Transcriptional regulator</fullName>
    </recommendedName>
</protein>
<organism evidence="1 2">
    <name type="scientific">Novosphingobium pentaromativorans</name>
    <dbReference type="NCBI Taxonomy" id="205844"/>
    <lineage>
        <taxon>Bacteria</taxon>
        <taxon>Pseudomonadati</taxon>
        <taxon>Pseudomonadota</taxon>
        <taxon>Alphaproteobacteria</taxon>
        <taxon>Sphingomonadales</taxon>
        <taxon>Sphingomonadaceae</taxon>
        <taxon>Novosphingobium</taxon>
    </lineage>
</organism>
<dbReference type="Proteomes" id="UP000249082">
    <property type="component" value="Unassembled WGS sequence"/>
</dbReference>
<evidence type="ECO:0000313" key="2">
    <source>
        <dbReference type="Proteomes" id="UP000249082"/>
    </source>
</evidence>
<proteinExistence type="predicted"/>
<accession>A0A2W5QGG7</accession>
<reference evidence="1 2" key="1">
    <citation type="submission" date="2017-08" db="EMBL/GenBank/DDBJ databases">
        <title>Infants hospitalized years apart are colonized by the same room-sourced microbial strains.</title>
        <authorList>
            <person name="Brooks B."/>
            <person name="Olm M.R."/>
            <person name="Firek B.A."/>
            <person name="Baker R."/>
            <person name="Thomas B.C."/>
            <person name="Morowitz M.J."/>
            <person name="Banfield J.F."/>
        </authorList>
    </citation>
    <scope>NUCLEOTIDE SEQUENCE [LARGE SCALE GENOMIC DNA]</scope>
    <source>
        <strain evidence="1">S2_005_002_R2_33</strain>
    </source>
</reference>